<feature type="region of interest" description="Disordered" evidence="1">
    <location>
        <begin position="313"/>
        <end position="356"/>
    </location>
</feature>
<dbReference type="Gene3D" id="3.40.50.1240">
    <property type="entry name" value="Phosphoglycerate mutase-like"/>
    <property type="match status" value="1"/>
</dbReference>
<dbReference type="AlphaFoldDB" id="A0AA39WXQ4"/>
<accession>A0AA39WXQ4</accession>
<gene>
    <name evidence="2" type="ORF">B0T14DRAFT_180690</name>
</gene>
<dbReference type="Proteomes" id="UP001175000">
    <property type="component" value="Unassembled WGS sequence"/>
</dbReference>
<name>A0AA39WXQ4_9PEZI</name>
<dbReference type="EMBL" id="JAULSU010000003">
    <property type="protein sequence ID" value="KAK0623515.1"/>
    <property type="molecule type" value="Genomic_DNA"/>
</dbReference>
<feature type="region of interest" description="Disordered" evidence="1">
    <location>
        <begin position="227"/>
        <end position="267"/>
    </location>
</feature>
<keyword evidence="3" id="KW-1185">Reference proteome</keyword>
<feature type="compositionally biased region" description="Gly residues" evidence="1">
    <location>
        <begin position="341"/>
        <end position="356"/>
    </location>
</feature>
<sequence>MPLETIYVVRHGFRTTWFVDHLTGTYSSNIRTPTGGPADPALTAHGCDQARQLGDRLLAADPPIERVYSSLYYRCLQTIEPFVRKVSSGSPDMSTPGASADGGGALQVRGETGIGEWYGSANFEHPIPQTSEVLESHFPALLDHTYKPAVVPTRMGEGVDLLHDRVAATMEALIPECDRDGVRAVLLCTHAAVVIALGRVLTGNMPDSVDTEDFKAFTCGLSVYRRRDRDPSSDAKGQGATVAANNRSSVADDTSAANAHNAGPNIHCAEWRGGRGVSGGWEILLDSDCSFLSSGEERGWRFSGDESFNSAAGEKKSILDTGRPSVLAEDRSRGHVQGMDGSNGSGPKNAGGGSRL</sequence>
<dbReference type="PANTHER" id="PTHR16469">
    <property type="entry name" value="UBIQUITIN-ASSOCIATED AND SH3 DOMAIN-CONTAINING BA-RELATED"/>
    <property type="match status" value="1"/>
</dbReference>
<dbReference type="CDD" id="cd07067">
    <property type="entry name" value="HP_PGM_like"/>
    <property type="match status" value="1"/>
</dbReference>
<feature type="compositionally biased region" description="Polar residues" evidence="1">
    <location>
        <begin position="243"/>
        <end position="258"/>
    </location>
</feature>
<organism evidence="2 3">
    <name type="scientific">Immersiella caudata</name>
    <dbReference type="NCBI Taxonomy" id="314043"/>
    <lineage>
        <taxon>Eukaryota</taxon>
        <taxon>Fungi</taxon>
        <taxon>Dikarya</taxon>
        <taxon>Ascomycota</taxon>
        <taxon>Pezizomycotina</taxon>
        <taxon>Sordariomycetes</taxon>
        <taxon>Sordariomycetidae</taxon>
        <taxon>Sordariales</taxon>
        <taxon>Lasiosphaeriaceae</taxon>
        <taxon>Immersiella</taxon>
    </lineage>
</organism>
<reference evidence="2" key="1">
    <citation type="submission" date="2023-06" db="EMBL/GenBank/DDBJ databases">
        <title>Genome-scale phylogeny and comparative genomics of the fungal order Sordariales.</title>
        <authorList>
            <consortium name="Lawrence Berkeley National Laboratory"/>
            <person name="Hensen N."/>
            <person name="Bonometti L."/>
            <person name="Westerberg I."/>
            <person name="Brannstrom I.O."/>
            <person name="Guillou S."/>
            <person name="Cros-Aarteil S."/>
            <person name="Calhoun S."/>
            <person name="Haridas S."/>
            <person name="Kuo A."/>
            <person name="Mondo S."/>
            <person name="Pangilinan J."/>
            <person name="Riley R."/>
            <person name="Labutti K."/>
            <person name="Andreopoulos B."/>
            <person name="Lipzen A."/>
            <person name="Chen C."/>
            <person name="Yanf M."/>
            <person name="Daum C."/>
            <person name="Ng V."/>
            <person name="Clum A."/>
            <person name="Steindorff A."/>
            <person name="Ohm R."/>
            <person name="Martin F."/>
            <person name="Silar P."/>
            <person name="Natvig D."/>
            <person name="Lalanne C."/>
            <person name="Gautier V."/>
            <person name="Ament-Velasquez S.L."/>
            <person name="Kruys A."/>
            <person name="Hutchinson M.I."/>
            <person name="Powell A.J."/>
            <person name="Barry K."/>
            <person name="Miller A.N."/>
            <person name="Grigoriev I.V."/>
            <person name="Debuchy R."/>
            <person name="Gladieux P."/>
            <person name="Thoren M.H."/>
            <person name="Johannesson H."/>
        </authorList>
    </citation>
    <scope>NUCLEOTIDE SEQUENCE</scope>
    <source>
        <strain evidence="2">CBS 606.72</strain>
    </source>
</reference>
<protein>
    <submittedName>
        <fullName evidence="2">Histidine phosphatase superfamily</fullName>
    </submittedName>
</protein>
<evidence type="ECO:0000313" key="3">
    <source>
        <dbReference type="Proteomes" id="UP001175000"/>
    </source>
</evidence>
<dbReference type="PANTHER" id="PTHR16469:SF51">
    <property type="entry name" value="TRANSCRIPTION FACTOR TAU 55 KDA SUBUNIT"/>
    <property type="match status" value="1"/>
</dbReference>
<dbReference type="InterPro" id="IPR013078">
    <property type="entry name" value="His_Pase_superF_clade-1"/>
</dbReference>
<dbReference type="InterPro" id="IPR051710">
    <property type="entry name" value="Phosphatase_SH3-domain"/>
</dbReference>
<proteinExistence type="predicted"/>
<comment type="caution">
    <text evidence="2">The sequence shown here is derived from an EMBL/GenBank/DDBJ whole genome shotgun (WGS) entry which is preliminary data.</text>
</comment>
<evidence type="ECO:0000313" key="2">
    <source>
        <dbReference type="EMBL" id="KAK0623515.1"/>
    </source>
</evidence>
<dbReference type="InterPro" id="IPR029033">
    <property type="entry name" value="His_PPase_superfam"/>
</dbReference>
<dbReference type="SMART" id="SM00855">
    <property type="entry name" value="PGAM"/>
    <property type="match status" value="1"/>
</dbReference>
<evidence type="ECO:0000256" key="1">
    <source>
        <dbReference type="SAM" id="MobiDB-lite"/>
    </source>
</evidence>
<dbReference type="Pfam" id="PF00300">
    <property type="entry name" value="His_Phos_1"/>
    <property type="match status" value="1"/>
</dbReference>
<dbReference type="SUPFAM" id="SSF53254">
    <property type="entry name" value="Phosphoglycerate mutase-like"/>
    <property type="match status" value="1"/>
</dbReference>